<evidence type="ECO:0000313" key="2">
    <source>
        <dbReference type="Proteomes" id="UP000178647"/>
    </source>
</evidence>
<dbReference type="EMBL" id="MHMH01000023">
    <property type="protein sequence ID" value="OGZ23824.1"/>
    <property type="molecule type" value="Genomic_DNA"/>
</dbReference>
<accession>A0A1G2EDA4</accession>
<dbReference type="AlphaFoldDB" id="A0A1G2EDA4"/>
<sequence>MAEFYHELITEKSFKTLQELRKKFKFILIGGWAVFLYTKSLKSKDIDMVIDYDELGRIKKAYALSKNDRLKKYEIKSEGIDVDIYLPYFSDLGLKAEQIQNYCQNIEGFLAPIPEVLLILKVYAYGHRRGTNKGRKDLIDIFSLLKNAKIDWPKYQELIKKYALENLNEDFKNLVSSARAVPELKLLNHQIARLKKDVLKNLQ</sequence>
<dbReference type="Proteomes" id="UP000178647">
    <property type="component" value="Unassembled WGS sequence"/>
</dbReference>
<comment type="caution">
    <text evidence="1">The sequence shown here is derived from an EMBL/GenBank/DDBJ whole genome shotgun (WGS) entry which is preliminary data.</text>
</comment>
<reference evidence="1 2" key="1">
    <citation type="journal article" date="2016" name="Nat. Commun.">
        <title>Thousands of microbial genomes shed light on interconnected biogeochemical processes in an aquifer system.</title>
        <authorList>
            <person name="Anantharaman K."/>
            <person name="Brown C.T."/>
            <person name="Hug L.A."/>
            <person name="Sharon I."/>
            <person name="Castelle C.J."/>
            <person name="Probst A.J."/>
            <person name="Thomas B.C."/>
            <person name="Singh A."/>
            <person name="Wilkins M.J."/>
            <person name="Karaoz U."/>
            <person name="Brodie E.L."/>
            <person name="Williams K.H."/>
            <person name="Hubbard S.S."/>
            <person name="Banfield J.F."/>
        </authorList>
    </citation>
    <scope>NUCLEOTIDE SEQUENCE [LARGE SCALE GENOMIC DNA]</scope>
</reference>
<protein>
    <submittedName>
        <fullName evidence="1">Uncharacterized protein</fullName>
    </submittedName>
</protein>
<proteinExistence type="predicted"/>
<evidence type="ECO:0000313" key="1">
    <source>
        <dbReference type="EMBL" id="OGZ23824.1"/>
    </source>
</evidence>
<organism evidence="1 2">
    <name type="scientific">Candidatus Nealsonbacteria bacterium RIFCSPLOWO2_01_FULL_43_32</name>
    <dbReference type="NCBI Taxonomy" id="1801672"/>
    <lineage>
        <taxon>Bacteria</taxon>
        <taxon>Candidatus Nealsoniibacteriota</taxon>
    </lineage>
</organism>
<name>A0A1G2EDA4_9BACT</name>
<gene>
    <name evidence="1" type="ORF">A2896_00860</name>
</gene>
<dbReference type="STRING" id="1801672.A2896_00860"/>